<name>K6X1I6_9MICO</name>
<gene>
    <name evidence="2" type="ORF">KILIM_114_00010</name>
</gene>
<keyword evidence="1" id="KW-0472">Membrane</keyword>
<keyword evidence="1" id="KW-1133">Transmembrane helix</keyword>
<comment type="caution">
    <text evidence="2">The sequence shown here is derived from an EMBL/GenBank/DDBJ whole genome shotgun (WGS) entry which is preliminary data.</text>
</comment>
<evidence type="ECO:0000313" key="2">
    <source>
        <dbReference type="EMBL" id="GAB98227.1"/>
    </source>
</evidence>
<sequence>MALDGESTWSLLAAPAVLAAVASATVGAVVALIWWLIPGRVIYTVADGFLTARRGAQARKRIPIDRVADLRFDQQIAWADLVFTGWFGFVSPIPKLLVTMTPTSNRWDPSNASVEQLPRILLSGPRQQEALLQLWEAVQLSPGGPSD</sequence>
<dbReference type="AlphaFoldDB" id="K6X1I6"/>
<reference evidence="2 3" key="1">
    <citation type="submission" date="2012-08" db="EMBL/GenBank/DDBJ databases">
        <title>Whole genome shotgun sequence of Kineosphaera limosa NBRC 100340.</title>
        <authorList>
            <person name="Yoshida I."/>
            <person name="Isaki S."/>
            <person name="Hosoyama A."/>
            <person name="Tsuchikane K."/>
            <person name="Katsumata H."/>
            <person name="Ando Y."/>
            <person name="Ohji S."/>
            <person name="Hamada M."/>
            <person name="Tamura T."/>
            <person name="Yamazoe A."/>
            <person name="Yamazaki S."/>
            <person name="Fujita N."/>
        </authorList>
    </citation>
    <scope>NUCLEOTIDE SEQUENCE [LARGE SCALE GENOMIC DNA]</scope>
    <source>
        <strain evidence="2 3">NBRC 100340</strain>
    </source>
</reference>
<accession>K6X1I6</accession>
<proteinExistence type="predicted"/>
<keyword evidence="1" id="KW-0812">Transmembrane</keyword>
<keyword evidence="3" id="KW-1185">Reference proteome</keyword>
<dbReference type="EMBL" id="BAHD01000114">
    <property type="protein sequence ID" value="GAB98227.1"/>
    <property type="molecule type" value="Genomic_DNA"/>
</dbReference>
<feature type="transmembrane region" description="Helical" evidence="1">
    <location>
        <begin position="12"/>
        <end position="37"/>
    </location>
</feature>
<evidence type="ECO:0000313" key="3">
    <source>
        <dbReference type="Proteomes" id="UP000008366"/>
    </source>
</evidence>
<protein>
    <submittedName>
        <fullName evidence="2">Uncharacterized protein</fullName>
    </submittedName>
</protein>
<evidence type="ECO:0000256" key="1">
    <source>
        <dbReference type="SAM" id="Phobius"/>
    </source>
</evidence>
<dbReference type="Proteomes" id="UP000008366">
    <property type="component" value="Unassembled WGS sequence"/>
</dbReference>
<organism evidence="2 3">
    <name type="scientific">Kineosphaera limosa NBRC 100340</name>
    <dbReference type="NCBI Taxonomy" id="1184609"/>
    <lineage>
        <taxon>Bacteria</taxon>
        <taxon>Bacillati</taxon>
        <taxon>Actinomycetota</taxon>
        <taxon>Actinomycetes</taxon>
        <taxon>Micrococcales</taxon>
        <taxon>Dermatophilaceae</taxon>
        <taxon>Kineosphaera</taxon>
    </lineage>
</organism>